<organism evidence="7 8">
    <name type="scientific">Xylanibacter ruminicola</name>
    <name type="common">Prevotella ruminicola</name>
    <dbReference type="NCBI Taxonomy" id="839"/>
    <lineage>
        <taxon>Bacteria</taxon>
        <taxon>Pseudomonadati</taxon>
        <taxon>Bacteroidota</taxon>
        <taxon>Bacteroidia</taxon>
        <taxon>Bacteroidales</taxon>
        <taxon>Prevotellaceae</taxon>
        <taxon>Xylanibacter</taxon>
    </lineage>
</organism>
<keyword evidence="5" id="KW-1133">Transmembrane helix</keyword>
<dbReference type="PANTHER" id="PTHR12358">
    <property type="entry name" value="SPHINGOSINE KINASE"/>
    <property type="match status" value="1"/>
</dbReference>
<dbReference type="GO" id="GO:0005524">
    <property type="term" value="F:ATP binding"/>
    <property type="evidence" value="ECO:0007669"/>
    <property type="project" value="UniProtKB-KW"/>
</dbReference>
<dbReference type="InterPro" id="IPR045540">
    <property type="entry name" value="YegS/DAGK_C"/>
</dbReference>
<evidence type="ECO:0000313" key="8">
    <source>
        <dbReference type="Proteomes" id="UP000184130"/>
    </source>
</evidence>
<dbReference type="OrthoDB" id="9786026at2"/>
<evidence type="ECO:0000256" key="3">
    <source>
        <dbReference type="ARBA" id="ARBA00022777"/>
    </source>
</evidence>
<evidence type="ECO:0000256" key="4">
    <source>
        <dbReference type="ARBA" id="ARBA00022840"/>
    </source>
</evidence>
<dbReference type="PROSITE" id="PS50146">
    <property type="entry name" value="DAGK"/>
    <property type="match status" value="1"/>
</dbReference>
<dbReference type="InterPro" id="IPR016064">
    <property type="entry name" value="NAD/diacylglycerol_kinase_sf"/>
</dbReference>
<dbReference type="Pfam" id="PF00781">
    <property type="entry name" value="DAGK_cat"/>
    <property type="match status" value="1"/>
</dbReference>
<keyword evidence="3 7" id="KW-0418">Kinase</keyword>
<dbReference type="GO" id="GO:0016301">
    <property type="term" value="F:kinase activity"/>
    <property type="evidence" value="ECO:0007669"/>
    <property type="project" value="UniProtKB-KW"/>
</dbReference>
<evidence type="ECO:0000256" key="1">
    <source>
        <dbReference type="ARBA" id="ARBA00022679"/>
    </source>
</evidence>
<feature type="transmembrane region" description="Helical" evidence="5">
    <location>
        <begin position="173"/>
        <end position="190"/>
    </location>
</feature>
<dbReference type="InterPro" id="IPR017438">
    <property type="entry name" value="ATP-NAD_kinase_N"/>
</dbReference>
<dbReference type="InterPro" id="IPR001206">
    <property type="entry name" value="Diacylglycerol_kinase_cat_dom"/>
</dbReference>
<gene>
    <name evidence="7" type="ORF">SAMN05216463_1326</name>
</gene>
<dbReference type="PANTHER" id="PTHR12358:SF54">
    <property type="entry name" value="SPHINGOSINE KINASE RELATED PROTEIN"/>
    <property type="match status" value="1"/>
</dbReference>
<keyword evidence="1" id="KW-0808">Transferase</keyword>
<keyword evidence="5" id="KW-0812">Transmembrane</keyword>
<keyword evidence="5" id="KW-0472">Membrane</keyword>
<proteinExistence type="predicted"/>
<evidence type="ECO:0000259" key="6">
    <source>
        <dbReference type="PROSITE" id="PS50146"/>
    </source>
</evidence>
<keyword evidence="4" id="KW-0067">ATP-binding</keyword>
<dbReference type="InterPro" id="IPR050187">
    <property type="entry name" value="Lipid_Phosphate_FormReg"/>
</dbReference>
<feature type="domain" description="DAGKc" evidence="6">
    <location>
        <begin position="26"/>
        <end position="141"/>
    </location>
</feature>
<evidence type="ECO:0000256" key="2">
    <source>
        <dbReference type="ARBA" id="ARBA00022741"/>
    </source>
</evidence>
<name>A0A1M6YRX6_XYLRU</name>
<evidence type="ECO:0000313" key="7">
    <source>
        <dbReference type="EMBL" id="SHL21074.1"/>
    </source>
</evidence>
<dbReference type="EMBL" id="FRBD01000032">
    <property type="protein sequence ID" value="SHL21074.1"/>
    <property type="molecule type" value="Genomic_DNA"/>
</dbReference>
<dbReference type="Pfam" id="PF19279">
    <property type="entry name" value="YegS_C"/>
    <property type="match status" value="1"/>
</dbReference>
<protein>
    <submittedName>
        <fullName evidence="7">Diacylglycerol kinase family enzyme</fullName>
    </submittedName>
</protein>
<dbReference type="Gene3D" id="2.60.200.40">
    <property type="match status" value="1"/>
</dbReference>
<evidence type="ECO:0000256" key="5">
    <source>
        <dbReference type="SAM" id="Phobius"/>
    </source>
</evidence>
<sequence length="312" mass="35846">MAVESTRWGILYCPKTGLVFNPRKRWEKIQKVLDERKVLYDFVQSETADSVERLVKMMISNGYKTIVIVGGDSALNDAVNCLMMEEKAVRDEIALGVIPNGVLNDFAKFWDFDDDDIEQTIDWLIQRRIRKIDLGCIRYTNKKGDKCHRYFLNCVNIGLTADIMNLRRQTRRLFGSHTLAFIVSVFVMLFHRMEYKMKLKINSDVIDRKVMTVCVGSGPGYGQTPNAVPYNGMLDVSVVYHPEVVQLIEGLWLLVAGRFLNHRSVHPYRTREVEVEYAKKAIVGIDGRLMKTPVGSYRINVEQEVVNFLIPS</sequence>
<dbReference type="AlphaFoldDB" id="A0A1M6YRX6"/>
<reference evidence="7 8" key="1">
    <citation type="submission" date="2016-11" db="EMBL/GenBank/DDBJ databases">
        <authorList>
            <person name="Jaros S."/>
            <person name="Januszkiewicz K."/>
            <person name="Wedrychowicz H."/>
        </authorList>
    </citation>
    <scope>NUCLEOTIDE SEQUENCE [LARGE SCALE GENOMIC DNA]</scope>
    <source>
        <strain evidence="7 8">KHT3</strain>
    </source>
</reference>
<dbReference type="Proteomes" id="UP000184130">
    <property type="component" value="Unassembled WGS sequence"/>
</dbReference>
<keyword evidence="2" id="KW-0547">Nucleotide-binding</keyword>
<accession>A0A1M6YRX6</accession>
<dbReference type="RefSeq" id="WP_073211423.1">
    <property type="nucleotide sequence ID" value="NZ_FRBD01000032.1"/>
</dbReference>
<dbReference type="Gene3D" id="3.40.50.10330">
    <property type="entry name" value="Probable inorganic polyphosphate/atp-NAD kinase, domain 1"/>
    <property type="match status" value="1"/>
</dbReference>
<dbReference type="SUPFAM" id="SSF111331">
    <property type="entry name" value="NAD kinase/diacylglycerol kinase-like"/>
    <property type="match status" value="1"/>
</dbReference>